<feature type="compositionally biased region" description="Low complexity" evidence="2">
    <location>
        <begin position="160"/>
        <end position="169"/>
    </location>
</feature>
<dbReference type="Pfam" id="PF00397">
    <property type="entry name" value="WW"/>
    <property type="match status" value="1"/>
</dbReference>
<feature type="compositionally biased region" description="Polar residues" evidence="2">
    <location>
        <begin position="356"/>
        <end position="385"/>
    </location>
</feature>
<dbReference type="GO" id="GO:0008286">
    <property type="term" value="P:insulin receptor signaling pathway"/>
    <property type="evidence" value="ECO:0007669"/>
    <property type="project" value="TreeGrafter"/>
</dbReference>
<dbReference type="GO" id="GO:0031410">
    <property type="term" value="C:cytoplasmic vesicle"/>
    <property type="evidence" value="ECO:0007669"/>
    <property type="project" value="TreeGrafter"/>
</dbReference>
<dbReference type="Gene3D" id="2.30.42.10">
    <property type="match status" value="2"/>
</dbReference>
<feature type="domain" description="PDZ" evidence="4">
    <location>
        <begin position="207"/>
        <end position="281"/>
    </location>
</feature>
<keyword evidence="6" id="KW-1185">Reference proteome</keyword>
<evidence type="ECO:0000313" key="6">
    <source>
        <dbReference type="Proteomes" id="UP001314229"/>
    </source>
</evidence>
<feature type="region of interest" description="Disordered" evidence="2">
    <location>
        <begin position="296"/>
        <end position="399"/>
    </location>
</feature>
<accession>A0AAV1Q151</accession>
<feature type="compositionally biased region" description="Polar residues" evidence="2">
    <location>
        <begin position="138"/>
        <end position="159"/>
    </location>
</feature>
<reference evidence="5 6" key="1">
    <citation type="submission" date="2024-01" db="EMBL/GenBank/DDBJ databases">
        <authorList>
            <person name="Alioto T."/>
            <person name="Alioto T."/>
            <person name="Gomez Garrido J."/>
        </authorList>
    </citation>
    <scope>NUCLEOTIDE SEQUENCE [LARGE SCALE GENOMIC DNA]</scope>
</reference>
<feature type="compositionally biased region" description="Acidic residues" evidence="2">
    <location>
        <begin position="745"/>
        <end position="760"/>
    </location>
</feature>
<proteinExistence type="predicted"/>
<dbReference type="AlphaFoldDB" id="A0AAV1Q151"/>
<dbReference type="SMART" id="SM00228">
    <property type="entry name" value="PDZ"/>
    <property type="match status" value="2"/>
</dbReference>
<dbReference type="PANTHER" id="PTHR19964">
    <property type="entry name" value="MULTIPLE PDZ DOMAIN PROTEIN"/>
    <property type="match status" value="1"/>
</dbReference>
<dbReference type="GO" id="GO:0061178">
    <property type="term" value="P:regulation of insulin secretion involved in cellular response to glucose stimulus"/>
    <property type="evidence" value="ECO:0007669"/>
    <property type="project" value="TreeGrafter"/>
</dbReference>
<dbReference type="SUPFAM" id="SSF50156">
    <property type="entry name" value="PDZ domain-like"/>
    <property type="match status" value="2"/>
</dbReference>
<dbReference type="PROSITE" id="PS50020">
    <property type="entry name" value="WW_DOMAIN_2"/>
    <property type="match status" value="1"/>
</dbReference>
<name>A0AAV1Q151_SCOSC</name>
<dbReference type="SUPFAM" id="SSF51045">
    <property type="entry name" value="WW domain"/>
    <property type="match status" value="1"/>
</dbReference>
<feature type="domain" description="PDZ" evidence="4">
    <location>
        <begin position="33"/>
        <end position="119"/>
    </location>
</feature>
<feature type="compositionally biased region" description="Polar residues" evidence="2">
    <location>
        <begin position="470"/>
        <end position="488"/>
    </location>
</feature>
<dbReference type="InterPro" id="IPR001478">
    <property type="entry name" value="PDZ"/>
</dbReference>
<dbReference type="GO" id="GO:0019905">
    <property type="term" value="F:syntaxin binding"/>
    <property type="evidence" value="ECO:0007669"/>
    <property type="project" value="TreeGrafter"/>
</dbReference>
<feature type="region of interest" description="Disordered" evidence="2">
    <location>
        <begin position="727"/>
        <end position="773"/>
    </location>
</feature>
<dbReference type="FunFam" id="2.20.70.10:FF:000034">
    <property type="entry name" value="syntaxin-binding protein 4 isoform X1"/>
    <property type="match status" value="1"/>
</dbReference>
<feature type="domain" description="WW" evidence="3">
    <location>
        <begin position="698"/>
        <end position="731"/>
    </location>
</feature>
<dbReference type="EMBL" id="CAWUFR010000405">
    <property type="protein sequence ID" value="CAK6977370.1"/>
    <property type="molecule type" value="Genomic_DNA"/>
</dbReference>
<dbReference type="InterPro" id="IPR036034">
    <property type="entry name" value="PDZ_sf"/>
</dbReference>
<dbReference type="InterPro" id="IPR001202">
    <property type="entry name" value="WW_dom"/>
</dbReference>
<dbReference type="Gene3D" id="2.20.70.10">
    <property type="match status" value="1"/>
</dbReference>
<dbReference type="CDD" id="cd06698">
    <property type="entry name" value="PDZ1_hSTXBP4-PDZ2_GgSTXBP4-like"/>
    <property type="match status" value="1"/>
</dbReference>
<dbReference type="SMART" id="SM00456">
    <property type="entry name" value="WW"/>
    <property type="match status" value="1"/>
</dbReference>
<sequence length="773" mass="85036">MPFLPQDAERFDGLSLLYWTIMGPHGINRAVQRLDFCDCRKGLGVKIIGGYRELTGEEFGIYIKRVIAGGLAAMDGRLKSGDLILDVNNISLMGVTNERAVEILRTASLSNHMSLLIARDDESRREFAELMEKYGSNNVTASGRISPTQVSTGKLTDTASSSSSSRSESPQLLSPKEGVTAYTHAPPYAANPPYNVHTHTHAFSDSVIQLICVAKGTGLGLVIKGGANRAEGPMVFIQEIVPGGDCQKDGRLQIGDQLVSINKESLIGVTYEEARSILTRTKLRPDPTVEIAFIRRRTSSSSSSGPHSPISLQGTVSGAGAQTRPPTLGATPPQPAVVTKITSSRNPPCETLPAVNVSQVRVSPARTEQTLVSSPPENDSITDTNPEPAVAQPPQRKSSLSASCRLRLERLEQALELLGLKPTEAQRQTLKSRLRADPAGTVAFTDFEDLTRELFRPQLEELAVSRPGSRFTSEDLSSLLESPTNPQPSLSDSEDLEEMERLRKEHIEALREIKRLQEQLVESQRVQLQMEDELNNVKQEVKLGAEESRALRTRIQLAEAAQKQARGMEMDYEEVIHLLEAEIAELKTQRAEQPAPTNKEETDELRKRVAVLECQLRKSENAKKGFEISTGKLLSFVENVQEFLLEGHGPPKSFSSGDVKASPQGIPARYKKAPWTSATLAQEAKELTRTVRAIMEVDFLPYGWEEAYTADGVKYYINHMTQTTSWSLPVTSGGAPPLPPLPPDGSEDAEEEEEERDGEETERRKNPSIETEM</sequence>
<organism evidence="5 6">
    <name type="scientific">Scomber scombrus</name>
    <name type="common">Atlantic mackerel</name>
    <name type="synonym">Scomber vernalis</name>
    <dbReference type="NCBI Taxonomy" id="13677"/>
    <lineage>
        <taxon>Eukaryota</taxon>
        <taxon>Metazoa</taxon>
        <taxon>Chordata</taxon>
        <taxon>Craniata</taxon>
        <taxon>Vertebrata</taxon>
        <taxon>Euteleostomi</taxon>
        <taxon>Actinopterygii</taxon>
        <taxon>Neopterygii</taxon>
        <taxon>Teleostei</taxon>
        <taxon>Neoteleostei</taxon>
        <taxon>Acanthomorphata</taxon>
        <taxon>Pelagiaria</taxon>
        <taxon>Scombriformes</taxon>
        <taxon>Scombridae</taxon>
        <taxon>Scomber</taxon>
    </lineage>
</organism>
<dbReference type="Proteomes" id="UP001314229">
    <property type="component" value="Unassembled WGS sequence"/>
</dbReference>
<dbReference type="CDD" id="cd06692">
    <property type="entry name" value="PDZ1_GgSTXBP4-like"/>
    <property type="match status" value="1"/>
</dbReference>
<evidence type="ECO:0000256" key="1">
    <source>
        <dbReference type="SAM" id="Coils"/>
    </source>
</evidence>
<evidence type="ECO:0000256" key="2">
    <source>
        <dbReference type="SAM" id="MobiDB-lite"/>
    </source>
</evidence>
<feature type="coiled-coil region" evidence="1">
    <location>
        <begin position="569"/>
        <end position="622"/>
    </location>
</feature>
<dbReference type="Pfam" id="PF00595">
    <property type="entry name" value="PDZ"/>
    <property type="match status" value="2"/>
</dbReference>
<feature type="region of interest" description="Disordered" evidence="2">
    <location>
        <begin position="465"/>
        <end position="498"/>
    </location>
</feature>
<dbReference type="PROSITE" id="PS01159">
    <property type="entry name" value="WW_DOMAIN_1"/>
    <property type="match status" value="1"/>
</dbReference>
<dbReference type="PROSITE" id="PS50106">
    <property type="entry name" value="PDZ"/>
    <property type="match status" value="2"/>
</dbReference>
<dbReference type="PANTHER" id="PTHR19964:SF16">
    <property type="entry name" value="SYNTAXIN-BINDING PROTEIN 4"/>
    <property type="match status" value="1"/>
</dbReference>
<dbReference type="CDD" id="cd00201">
    <property type="entry name" value="WW"/>
    <property type="match status" value="1"/>
</dbReference>
<gene>
    <name evidence="5" type="ORF">FSCOSCO3_A005659</name>
</gene>
<dbReference type="InterPro" id="IPR051342">
    <property type="entry name" value="PDZ_scaffold"/>
</dbReference>
<feature type="compositionally biased region" description="Low complexity" evidence="2">
    <location>
        <begin position="299"/>
        <end position="311"/>
    </location>
</feature>
<comment type="caution">
    <text evidence="5">The sequence shown here is derived from an EMBL/GenBank/DDBJ whole genome shotgun (WGS) entry which is preliminary data.</text>
</comment>
<keyword evidence="1" id="KW-0175">Coiled coil</keyword>
<feature type="region of interest" description="Disordered" evidence="2">
    <location>
        <begin position="138"/>
        <end position="176"/>
    </location>
</feature>
<evidence type="ECO:0000313" key="5">
    <source>
        <dbReference type="EMBL" id="CAK6977370.1"/>
    </source>
</evidence>
<dbReference type="InterPro" id="IPR036020">
    <property type="entry name" value="WW_dom_sf"/>
</dbReference>
<evidence type="ECO:0000259" key="4">
    <source>
        <dbReference type="PROSITE" id="PS50106"/>
    </source>
</evidence>
<protein>
    <submittedName>
        <fullName evidence="5">Syntaxin-binding protein 4 isoform X1</fullName>
    </submittedName>
</protein>
<evidence type="ECO:0000259" key="3">
    <source>
        <dbReference type="PROSITE" id="PS50020"/>
    </source>
</evidence>